<evidence type="ECO:0000313" key="2">
    <source>
        <dbReference type="Proteomes" id="UP000720189"/>
    </source>
</evidence>
<dbReference type="Proteomes" id="UP000720189">
    <property type="component" value="Unassembled WGS sequence"/>
</dbReference>
<reference evidence="1" key="1">
    <citation type="journal article" date="2021" name="Nat. Commun.">
        <title>Genetic determinants of endophytism in the Arabidopsis root mycobiome.</title>
        <authorList>
            <person name="Mesny F."/>
            <person name="Miyauchi S."/>
            <person name="Thiergart T."/>
            <person name="Pickel B."/>
            <person name="Atanasova L."/>
            <person name="Karlsson M."/>
            <person name="Huettel B."/>
            <person name="Barry K.W."/>
            <person name="Haridas S."/>
            <person name="Chen C."/>
            <person name="Bauer D."/>
            <person name="Andreopoulos W."/>
            <person name="Pangilinan J."/>
            <person name="LaButti K."/>
            <person name="Riley R."/>
            <person name="Lipzen A."/>
            <person name="Clum A."/>
            <person name="Drula E."/>
            <person name="Henrissat B."/>
            <person name="Kohler A."/>
            <person name="Grigoriev I.V."/>
            <person name="Martin F.M."/>
            <person name="Hacquard S."/>
        </authorList>
    </citation>
    <scope>NUCLEOTIDE SEQUENCE</scope>
    <source>
        <strain evidence="1">MPI-CAGE-AT-0023</strain>
    </source>
</reference>
<dbReference type="AlphaFoldDB" id="A0A9P9H330"/>
<proteinExistence type="predicted"/>
<organism evidence="1 2">
    <name type="scientific">Fusarium redolens</name>
    <dbReference type="NCBI Taxonomy" id="48865"/>
    <lineage>
        <taxon>Eukaryota</taxon>
        <taxon>Fungi</taxon>
        <taxon>Dikarya</taxon>
        <taxon>Ascomycota</taxon>
        <taxon>Pezizomycotina</taxon>
        <taxon>Sordariomycetes</taxon>
        <taxon>Hypocreomycetidae</taxon>
        <taxon>Hypocreales</taxon>
        <taxon>Nectriaceae</taxon>
        <taxon>Fusarium</taxon>
        <taxon>Fusarium redolens species complex</taxon>
    </lineage>
</organism>
<evidence type="ECO:0000313" key="1">
    <source>
        <dbReference type="EMBL" id="KAH7250248.1"/>
    </source>
</evidence>
<dbReference type="GeneID" id="70215875"/>
<accession>A0A9P9H330</accession>
<keyword evidence="2" id="KW-1185">Reference proteome</keyword>
<comment type="caution">
    <text evidence="1">The sequence shown here is derived from an EMBL/GenBank/DDBJ whole genome shotgun (WGS) entry which is preliminary data.</text>
</comment>
<protein>
    <submittedName>
        <fullName evidence="1">Uncharacterized protein</fullName>
    </submittedName>
</protein>
<dbReference type="RefSeq" id="XP_046049567.1">
    <property type="nucleotide sequence ID" value="XM_046185921.1"/>
</dbReference>
<name>A0A9P9H330_FUSRE</name>
<dbReference type="EMBL" id="JAGMUX010000008">
    <property type="protein sequence ID" value="KAH7250248.1"/>
    <property type="molecule type" value="Genomic_DNA"/>
</dbReference>
<dbReference type="OrthoDB" id="5093056at2759"/>
<gene>
    <name evidence="1" type="ORF">BKA55DRAFT_376130</name>
</gene>
<sequence length="80" mass="9382">MDPQLDTEVRSVLRLVRSSLRTNGTPLEDAIQQLRRVTESVQNAKDSDHAKWLLDEKFDKDASEKPRFNRPRLEDMMSRL</sequence>